<reference evidence="2" key="1">
    <citation type="journal article" date="2011" name="Genome Biol.">
        <title>Comparative genomics of the social amoebae Dictyostelium discoideum and Dictyostelium purpureum.</title>
        <authorList>
            <consortium name="US DOE Joint Genome Institute (JGI-PGF)"/>
            <person name="Sucgang R."/>
            <person name="Kuo A."/>
            <person name="Tian X."/>
            <person name="Salerno W."/>
            <person name="Parikh A."/>
            <person name="Feasley C.L."/>
            <person name="Dalin E."/>
            <person name="Tu H."/>
            <person name="Huang E."/>
            <person name="Barry K."/>
            <person name="Lindquist E."/>
            <person name="Shapiro H."/>
            <person name="Bruce D."/>
            <person name="Schmutz J."/>
            <person name="Salamov A."/>
            <person name="Fey P."/>
            <person name="Gaudet P."/>
            <person name="Anjard C."/>
            <person name="Babu M.M."/>
            <person name="Basu S."/>
            <person name="Bushmanova Y."/>
            <person name="van der Wel H."/>
            <person name="Katoh-Kurasawa M."/>
            <person name="Dinh C."/>
            <person name="Coutinho P.M."/>
            <person name="Saito T."/>
            <person name="Elias M."/>
            <person name="Schaap P."/>
            <person name="Kay R.R."/>
            <person name="Henrissat B."/>
            <person name="Eichinger L."/>
            <person name="Rivero F."/>
            <person name="Putnam N.H."/>
            <person name="West C.M."/>
            <person name="Loomis W.F."/>
            <person name="Chisholm R.L."/>
            <person name="Shaulsky G."/>
            <person name="Strassmann J.E."/>
            <person name="Queller D.C."/>
            <person name="Kuspa A."/>
            <person name="Grigoriev I.V."/>
        </authorList>
    </citation>
    <scope>NUCLEOTIDE SEQUENCE [LARGE SCALE GENOMIC DNA]</scope>
    <source>
        <strain evidence="2">QSDP1</strain>
    </source>
</reference>
<accession>F1A653</accession>
<protein>
    <submittedName>
        <fullName evidence="1">Uncharacterized protein</fullName>
    </submittedName>
</protein>
<dbReference type="InParanoid" id="F1A653"/>
<evidence type="ECO:0000313" key="1">
    <source>
        <dbReference type="EMBL" id="EGC28329.1"/>
    </source>
</evidence>
<gene>
    <name evidence="1" type="ORF">DICPUDRAFT_160326</name>
</gene>
<name>F1A653_DICPU</name>
<proteinExistence type="predicted"/>
<evidence type="ECO:0000313" key="2">
    <source>
        <dbReference type="Proteomes" id="UP000001064"/>
    </source>
</evidence>
<dbReference type="Proteomes" id="UP000001064">
    <property type="component" value="Unassembled WGS sequence"/>
</dbReference>
<keyword evidence="2" id="KW-1185">Reference proteome</keyword>
<dbReference type="VEuPathDB" id="AmoebaDB:DICPUDRAFT_160326"/>
<dbReference type="EMBL" id="GL871677">
    <property type="protein sequence ID" value="EGC28329.1"/>
    <property type="molecule type" value="Genomic_DNA"/>
</dbReference>
<dbReference type="AlphaFoldDB" id="F1A653"/>
<dbReference type="GeneID" id="10511175"/>
<organism evidence="1 2">
    <name type="scientific">Dictyostelium purpureum</name>
    <name type="common">Slime mold</name>
    <dbReference type="NCBI Taxonomy" id="5786"/>
    <lineage>
        <taxon>Eukaryota</taxon>
        <taxon>Amoebozoa</taxon>
        <taxon>Evosea</taxon>
        <taxon>Eumycetozoa</taxon>
        <taxon>Dictyostelia</taxon>
        <taxon>Dictyosteliales</taxon>
        <taxon>Dictyosteliaceae</taxon>
        <taxon>Dictyostelium</taxon>
    </lineage>
</organism>
<dbReference type="RefSeq" id="XP_003295147.1">
    <property type="nucleotide sequence ID" value="XM_003295099.1"/>
</dbReference>
<dbReference type="KEGG" id="dpp:DICPUDRAFT_160326"/>
<sequence length="57" mass="6453">MSIIKNILNLSFNITMKKNSNEIYTASQNSNMCDHYSNISITDAGNIKLVYTPVNNR</sequence>